<dbReference type="RefSeq" id="WP_046169630.1">
    <property type="nucleotide sequence ID" value="NZ_FOMB01000032.1"/>
</dbReference>
<dbReference type="Proteomes" id="UP000033519">
    <property type="component" value="Unassembled WGS sequence"/>
</dbReference>
<keyword evidence="1" id="KW-0732">Signal</keyword>
<dbReference type="OrthoDB" id="7939533at2"/>
<dbReference type="STRING" id="728005.SAMN04488059_13221"/>
<keyword evidence="4" id="KW-1185">Reference proteome</keyword>
<gene>
    <name evidence="3" type="ORF">SAMN04488059_13221</name>
    <name evidence="2" type="ORF">WH91_03505</name>
</gene>
<dbReference type="Proteomes" id="UP000182258">
    <property type="component" value="Unassembled WGS sequence"/>
</dbReference>
<name>A0A0F5Q110_9HYPH</name>
<evidence type="ECO:0000313" key="5">
    <source>
        <dbReference type="Proteomes" id="UP000182258"/>
    </source>
</evidence>
<reference evidence="3 5" key="2">
    <citation type="submission" date="2016-10" db="EMBL/GenBank/DDBJ databases">
        <authorList>
            <person name="de Groot N.N."/>
        </authorList>
    </citation>
    <scope>NUCLEOTIDE SEQUENCE [LARGE SCALE GENOMIC DNA]</scope>
    <source>
        <strain evidence="3 5">CGMCC 1.10210</strain>
    </source>
</reference>
<evidence type="ECO:0000256" key="1">
    <source>
        <dbReference type="SAM" id="SignalP"/>
    </source>
</evidence>
<proteinExistence type="predicted"/>
<dbReference type="EMBL" id="LAPV01000039">
    <property type="protein sequence ID" value="KKC34336.1"/>
    <property type="molecule type" value="Genomic_DNA"/>
</dbReference>
<feature type="signal peptide" evidence="1">
    <location>
        <begin position="1"/>
        <end position="31"/>
    </location>
</feature>
<dbReference type="PATRIC" id="fig|728005.3.peg.3087"/>
<dbReference type="EMBL" id="FOMB01000032">
    <property type="protein sequence ID" value="SFD24580.1"/>
    <property type="molecule type" value="Genomic_DNA"/>
</dbReference>
<feature type="chain" id="PRO_5010418745" evidence="1">
    <location>
        <begin position="32"/>
        <end position="601"/>
    </location>
</feature>
<evidence type="ECO:0000313" key="4">
    <source>
        <dbReference type="Proteomes" id="UP000033519"/>
    </source>
</evidence>
<accession>A0A0F5Q110</accession>
<protein>
    <submittedName>
        <fullName evidence="3">Uncharacterized protein</fullName>
    </submittedName>
</protein>
<organism evidence="3 5">
    <name type="scientific">Devosia psychrophila</name>
    <dbReference type="NCBI Taxonomy" id="728005"/>
    <lineage>
        <taxon>Bacteria</taxon>
        <taxon>Pseudomonadati</taxon>
        <taxon>Pseudomonadota</taxon>
        <taxon>Alphaproteobacteria</taxon>
        <taxon>Hyphomicrobiales</taxon>
        <taxon>Devosiaceae</taxon>
        <taxon>Devosia</taxon>
    </lineage>
</organism>
<dbReference type="AlphaFoldDB" id="A0A0F5Q110"/>
<evidence type="ECO:0000313" key="2">
    <source>
        <dbReference type="EMBL" id="KKC34336.1"/>
    </source>
</evidence>
<sequence>MMFSINVGRRLGLLATACLLSVALPATTAWAQKTKTKDAPAVQAAEPVAATAFTIDIPEIDAVDSNVDDDTLRAIFSGGVADNADALAGLTATSITIPTITITIGTTTTVDGDAPQSTVTFNDLVLTDVTDGNAASVALAGWSVDAGDEGTGEFGEVSAANFNIAGVLGLYGLVDGDTPSEMQTIYTDVSFAGGTFEAPDLSCSVGSMSVGELKARPLNTSFAETVSLIKSLEGQDDPSPETIGTLLRIYGDFFTAFESSPATFDGFDCSGEDEGRPMSFSIAGMTMGGMSPGIYPSIAMDGLDIAVDGDGTIKVGNLTIKEMDLSGPLAAIAAAPAALDEAWFMANARALVPAFEGFAFSDVVVDIPDPEADGERIAASIGNFDLTLGAYFNGIPTDVLTTASNILVDLPEETDDEQLQQLIDLGITSVDTGFTVDASWSEAEDTITIDELSLTGADLATVALSGTLGNAGEALFSLDENEALAAAMGVAIRSLKLDIDDAGLSDIVLARFAADQGSDPATLRPVYAGLAEGSVIGILAGAAEAQKVGAALSAFISGKAKHLTIDMTSKDAQGLGMLDFMAAEDDPTALIGKVTIDATAK</sequence>
<evidence type="ECO:0000313" key="3">
    <source>
        <dbReference type="EMBL" id="SFD24580.1"/>
    </source>
</evidence>
<reference evidence="2 4" key="1">
    <citation type="submission" date="2015-03" db="EMBL/GenBank/DDBJ databases">
        <authorList>
            <person name="Lepp D."/>
            <person name="Hassan Y.I."/>
            <person name="Li X.-Z."/>
            <person name="Zhou T."/>
        </authorList>
    </citation>
    <scope>NUCLEOTIDE SEQUENCE [LARGE SCALE GENOMIC DNA]</scope>
    <source>
        <strain evidence="2 4">Cr7-05</strain>
    </source>
</reference>